<dbReference type="GO" id="GO:0016787">
    <property type="term" value="F:hydrolase activity"/>
    <property type="evidence" value="ECO:0007669"/>
    <property type="project" value="UniProtKB-KW"/>
</dbReference>
<dbReference type="PANTHER" id="PTHR48098">
    <property type="entry name" value="ENTEROCHELIN ESTERASE-RELATED"/>
    <property type="match status" value="1"/>
</dbReference>
<organism evidence="1 2">
    <name type="scientific">Actinocorallia aurantiaca</name>
    <dbReference type="NCBI Taxonomy" id="46204"/>
    <lineage>
        <taxon>Bacteria</taxon>
        <taxon>Bacillati</taxon>
        <taxon>Actinomycetota</taxon>
        <taxon>Actinomycetes</taxon>
        <taxon>Streptosporangiales</taxon>
        <taxon>Thermomonosporaceae</taxon>
        <taxon>Actinocorallia</taxon>
    </lineage>
</organism>
<name>A0ABP6GYZ8_9ACTN</name>
<proteinExistence type="predicted"/>
<keyword evidence="1" id="KW-0378">Hydrolase</keyword>
<accession>A0ABP6GYZ8</accession>
<gene>
    <name evidence="1" type="ORF">GCM10010439_54900</name>
</gene>
<evidence type="ECO:0000313" key="2">
    <source>
        <dbReference type="Proteomes" id="UP001501842"/>
    </source>
</evidence>
<evidence type="ECO:0000313" key="1">
    <source>
        <dbReference type="EMBL" id="GAA2733863.1"/>
    </source>
</evidence>
<dbReference type="InterPro" id="IPR029058">
    <property type="entry name" value="AB_hydrolase_fold"/>
</dbReference>
<dbReference type="Gene3D" id="3.40.50.1820">
    <property type="entry name" value="alpha/beta hydrolase"/>
    <property type="match status" value="1"/>
</dbReference>
<protein>
    <submittedName>
        <fullName evidence="1">Alpha/beta hydrolase family protein</fullName>
    </submittedName>
</protein>
<sequence length="303" mass="33315">MRERTLDITINTPSLPFQPKARIMLPRGWSKNAGRTWPTLYVYGGGGEGDYQGWDVMTDIKDIAAQWDVIVVMPEGGVSAGFTDWYNAGKGGPPKWETFHVGEVVQLMQRNYRAGNVRAVMGISSGGQGAITYAARHRGLFRYAACYSGILHLTKPGISSLMALADMNSTVDTSPTIKWGDPVRDRGNWLLHDPYYLAGNLRGTGLYISSGTTGKAGPLDAKFADVLEQHGGVTGALQFQVVGGVGEQIVGITAKSMIDRLKAMKIPVTTHLYGDGMHNWAYWNREYKLAWPLIMKALQARRY</sequence>
<comment type="caution">
    <text evidence="1">The sequence shown here is derived from an EMBL/GenBank/DDBJ whole genome shotgun (WGS) entry which is preliminary data.</text>
</comment>
<dbReference type="SUPFAM" id="SSF53474">
    <property type="entry name" value="alpha/beta-Hydrolases"/>
    <property type="match status" value="1"/>
</dbReference>
<keyword evidence="2" id="KW-1185">Reference proteome</keyword>
<dbReference type="InterPro" id="IPR000801">
    <property type="entry name" value="Esterase-like"/>
</dbReference>
<dbReference type="Proteomes" id="UP001501842">
    <property type="component" value="Unassembled WGS sequence"/>
</dbReference>
<dbReference type="EMBL" id="BAAATZ010000027">
    <property type="protein sequence ID" value="GAA2733863.1"/>
    <property type="molecule type" value="Genomic_DNA"/>
</dbReference>
<dbReference type="PANTHER" id="PTHR48098:SF1">
    <property type="entry name" value="DIACYLGLYCEROL ACYLTRANSFERASE_MYCOLYLTRANSFERASE AG85A"/>
    <property type="match status" value="1"/>
</dbReference>
<dbReference type="Pfam" id="PF00756">
    <property type="entry name" value="Esterase"/>
    <property type="match status" value="1"/>
</dbReference>
<reference evidence="2" key="1">
    <citation type="journal article" date="2019" name="Int. J. Syst. Evol. Microbiol.">
        <title>The Global Catalogue of Microorganisms (GCM) 10K type strain sequencing project: providing services to taxonomists for standard genome sequencing and annotation.</title>
        <authorList>
            <consortium name="The Broad Institute Genomics Platform"/>
            <consortium name="The Broad Institute Genome Sequencing Center for Infectious Disease"/>
            <person name="Wu L."/>
            <person name="Ma J."/>
        </authorList>
    </citation>
    <scope>NUCLEOTIDE SEQUENCE [LARGE SCALE GENOMIC DNA]</scope>
    <source>
        <strain evidence="2">JCM 8201</strain>
    </source>
</reference>
<dbReference type="InterPro" id="IPR050583">
    <property type="entry name" value="Mycobacterial_A85_antigen"/>
</dbReference>